<dbReference type="Proteomes" id="UP000053237">
    <property type="component" value="Unassembled WGS sequence"/>
</dbReference>
<evidence type="ECO:0000313" key="1">
    <source>
        <dbReference type="EMBL" id="CCI11168.1"/>
    </source>
</evidence>
<dbReference type="InParanoid" id="A0A024FVH5"/>
<name>A0A024FVH5_9STRA</name>
<gene>
    <name evidence="1" type="ORF">BN9_124800</name>
</gene>
<protein>
    <submittedName>
        <fullName evidence="1">Uncharacterized protein</fullName>
    </submittedName>
</protein>
<evidence type="ECO:0000313" key="2">
    <source>
        <dbReference type="Proteomes" id="UP000053237"/>
    </source>
</evidence>
<dbReference type="AlphaFoldDB" id="A0A024FVH5"/>
<keyword evidence="2" id="KW-1185">Reference proteome</keyword>
<organism evidence="1 2">
    <name type="scientific">Albugo candida</name>
    <dbReference type="NCBI Taxonomy" id="65357"/>
    <lineage>
        <taxon>Eukaryota</taxon>
        <taxon>Sar</taxon>
        <taxon>Stramenopiles</taxon>
        <taxon>Oomycota</taxon>
        <taxon>Peronosporomycetes</taxon>
        <taxon>Albuginales</taxon>
        <taxon>Albuginaceae</taxon>
        <taxon>Albugo</taxon>
    </lineage>
</organism>
<sequence>MENLSPPTSRPGRGVRYNGIESSNVVGDFTEVIRLVQYYHNESISISTAMAEALRSLQPYHLRKASLELEKRLNSRGFLNEEMQ</sequence>
<comment type="caution">
    <text evidence="1">The sequence shown here is derived from an EMBL/GenBank/DDBJ whole genome shotgun (WGS) entry which is preliminary data.</text>
</comment>
<accession>A0A024FVH5</accession>
<proteinExistence type="predicted"/>
<dbReference type="EMBL" id="CAIX01000577">
    <property type="protein sequence ID" value="CCI11168.1"/>
    <property type="molecule type" value="Genomic_DNA"/>
</dbReference>
<reference evidence="1 2" key="1">
    <citation type="submission" date="2012-05" db="EMBL/GenBank/DDBJ databases">
        <title>Recombination and specialization in a pathogen metapopulation.</title>
        <authorList>
            <person name="Gardiner A."/>
            <person name="Kemen E."/>
            <person name="Schultz-Larsen T."/>
            <person name="MacLean D."/>
            <person name="Van Oosterhout C."/>
            <person name="Jones J.D.G."/>
        </authorList>
    </citation>
    <scope>NUCLEOTIDE SEQUENCE [LARGE SCALE GENOMIC DNA]</scope>
    <source>
        <strain evidence="1 2">Ac Nc2</strain>
    </source>
</reference>